<protein>
    <submittedName>
        <fullName evidence="2">Uncharacterized protein</fullName>
    </submittedName>
</protein>
<proteinExistence type="predicted"/>
<organism evidence="2 3">
    <name type="scientific">Roseibium hamelinense</name>
    <dbReference type="NCBI Taxonomy" id="150831"/>
    <lineage>
        <taxon>Bacteria</taxon>
        <taxon>Pseudomonadati</taxon>
        <taxon>Pseudomonadota</taxon>
        <taxon>Alphaproteobacteria</taxon>
        <taxon>Hyphomicrobiales</taxon>
        <taxon>Stappiaceae</taxon>
        <taxon>Roseibium</taxon>
    </lineage>
</organism>
<accession>A0A562T8X5</accession>
<dbReference type="Proteomes" id="UP000320593">
    <property type="component" value="Unassembled WGS sequence"/>
</dbReference>
<evidence type="ECO:0000256" key="1">
    <source>
        <dbReference type="SAM" id="Phobius"/>
    </source>
</evidence>
<dbReference type="EMBL" id="VLLF01000002">
    <property type="protein sequence ID" value="TWI90041.1"/>
    <property type="molecule type" value="Genomic_DNA"/>
</dbReference>
<gene>
    <name evidence="2" type="ORF">JM93_01017</name>
</gene>
<feature type="transmembrane region" description="Helical" evidence="1">
    <location>
        <begin position="154"/>
        <end position="172"/>
    </location>
</feature>
<dbReference type="AlphaFoldDB" id="A0A562T8X5"/>
<keyword evidence="3" id="KW-1185">Reference proteome</keyword>
<name>A0A562T8X5_9HYPH</name>
<feature type="transmembrane region" description="Helical" evidence="1">
    <location>
        <begin position="129"/>
        <end position="148"/>
    </location>
</feature>
<keyword evidence="1" id="KW-0812">Transmembrane</keyword>
<feature type="transmembrane region" description="Helical" evidence="1">
    <location>
        <begin position="33"/>
        <end position="51"/>
    </location>
</feature>
<dbReference type="RefSeq" id="WP_145341090.1">
    <property type="nucleotide sequence ID" value="NZ_SMLY01000086.1"/>
</dbReference>
<feature type="transmembrane region" description="Helical" evidence="1">
    <location>
        <begin position="58"/>
        <end position="77"/>
    </location>
</feature>
<sequence>MSQQRALITDVLEGAPSLAFVIALRVFGEAEPAGWIGCVTALCVFAVFKYLDVRMNPVMLGVNVYMLLITPLLRGLFEYGGTFGDELAAALLPYTRESLLVSVFLTGLVLTLCRRSGFAGLPDTPQKGTLAVSLGMLCVSAFGILWAFSGSDNGIVAVIATISALIFIRRWAQARGRHHLKSSVVATAGAGALAAHTEPGAADAA</sequence>
<evidence type="ECO:0000313" key="3">
    <source>
        <dbReference type="Proteomes" id="UP000320593"/>
    </source>
</evidence>
<comment type="caution">
    <text evidence="2">The sequence shown here is derived from an EMBL/GenBank/DDBJ whole genome shotgun (WGS) entry which is preliminary data.</text>
</comment>
<feature type="transmembrane region" description="Helical" evidence="1">
    <location>
        <begin position="97"/>
        <end position="117"/>
    </location>
</feature>
<keyword evidence="1" id="KW-1133">Transmembrane helix</keyword>
<dbReference type="OrthoDB" id="8453387at2"/>
<reference evidence="2 3" key="1">
    <citation type="submission" date="2019-07" db="EMBL/GenBank/DDBJ databases">
        <title>Genomic Encyclopedia of Archaeal and Bacterial Type Strains, Phase II (KMG-II): from individual species to whole genera.</title>
        <authorList>
            <person name="Goeker M."/>
        </authorList>
    </citation>
    <scope>NUCLEOTIDE SEQUENCE [LARGE SCALE GENOMIC DNA]</scope>
    <source>
        <strain evidence="2 3">ATCC BAA-252</strain>
    </source>
</reference>
<evidence type="ECO:0000313" key="2">
    <source>
        <dbReference type="EMBL" id="TWI90041.1"/>
    </source>
</evidence>
<keyword evidence="1" id="KW-0472">Membrane</keyword>